<dbReference type="EMBL" id="JAIQCV010000008">
    <property type="protein sequence ID" value="KAH1074652.1"/>
    <property type="molecule type" value="Genomic_DNA"/>
</dbReference>
<sequence length="121" mass="12498">MAPVIALSGGAGHGPRAVTIGKRGWWSTRGTLALLGGRGGLVVFGDPRWRVSSLTVPPMACPYGFEMGTFHVPSHNTGHGVGPYSRPLGGDPSADQHNGPNANLVGFQATYPISVQNLGVP</sequence>
<keyword evidence="2" id="KW-1185">Reference proteome</keyword>
<protein>
    <submittedName>
        <fullName evidence="1">Uncharacterized protein</fullName>
    </submittedName>
</protein>
<accession>A0A9D3V917</accession>
<evidence type="ECO:0000313" key="2">
    <source>
        <dbReference type="Proteomes" id="UP000828251"/>
    </source>
</evidence>
<evidence type="ECO:0000313" key="1">
    <source>
        <dbReference type="EMBL" id="KAH1074652.1"/>
    </source>
</evidence>
<comment type="caution">
    <text evidence="1">The sequence shown here is derived from an EMBL/GenBank/DDBJ whole genome shotgun (WGS) entry which is preliminary data.</text>
</comment>
<proteinExistence type="predicted"/>
<dbReference type="AlphaFoldDB" id="A0A9D3V917"/>
<dbReference type="Proteomes" id="UP000828251">
    <property type="component" value="Unassembled WGS sequence"/>
</dbReference>
<reference evidence="1 2" key="1">
    <citation type="journal article" date="2021" name="Plant Biotechnol. J.">
        <title>Multi-omics assisted identification of the key and species-specific regulatory components of drought-tolerant mechanisms in Gossypium stocksii.</title>
        <authorList>
            <person name="Yu D."/>
            <person name="Ke L."/>
            <person name="Zhang D."/>
            <person name="Wu Y."/>
            <person name="Sun Y."/>
            <person name="Mei J."/>
            <person name="Sun J."/>
            <person name="Sun Y."/>
        </authorList>
    </citation>
    <scope>NUCLEOTIDE SEQUENCE [LARGE SCALE GENOMIC DNA]</scope>
    <source>
        <strain evidence="2">cv. E1</strain>
        <tissue evidence="1">Leaf</tissue>
    </source>
</reference>
<organism evidence="1 2">
    <name type="scientific">Gossypium stocksii</name>
    <dbReference type="NCBI Taxonomy" id="47602"/>
    <lineage>
        <taxon>Eukaryota</taxon>
        <taxon>Viridiplantae</taxon>
        <taxon>Streptophyta</taxon>
        <taxon>Embryophyta</taxon>
        <taxon>Tracheophyta</taxon>
        <taxon>Spermatophyta</taxon>
        <taxon>Magnoliopsida</taxon>
        <taxon>eudicotyledons</taxon>
        <taxon>Gunneridae</taxon>
        <taxon>Pentapetalae</taxon>
        <taxon>rosids</taxon>
        <taxon>malvids</taxon>
        <taxon>Malvales</taxon>
        <taxon>Malvaceae</taxon>
        <taxon>Malvoideae</taxon>
        <taxon>Gossypium</taxon>
    </lineage>
</organism>
<name>A0A9D3V917_9ROSI</name>
<gene>
    <name evidence="1" type="ORF">J1N35_026980</name>
</gene>